<dbReference type="InterPro" id="IPR011006">
    <property type="entry name" value="CheY-like_superfamily"/>
</dbReference>
<sequence>MRALVAEDEFLGRKVLSVFLNTLFEVDVVVNGLEAVEAFKLAHQEGRPYDLLLMDIMMPEMDGLEALRQIRAMEQEQKIRPAVRALMTTALDDPKTVIRSFHDGEASGYIVKPVRKDKLFEELKKLGFITD</sequence>
<feature type="modified residue" description="4-aspartylphosphate" evidence="2">
    <location>
        <position position="55"/>
    </location>
</feature>
<dbReference type="InterPro" id="IPR001789">
    <property type="entry name" value="Sig_transdc_resp-reg_receiver"/>
</dbReference>
<keyword evidence="1 2" id="KW-0597">Phosphoprotein</keyword>
<keyword evidence="5" id="KW-1185">Reference proteome</keyword>
<name>A0A239BG31_9BACT</name>
<evidence type="ECO:0000256" key="1">
    <source>
        <dbReference type="ARBA" id="ARBA00022553"/>
    </source>
</evidence>
<evidence type="ECO:0000313" key="5">
    <source>
        <dbReference type="Proteomes" id="UP000198324"/>
    </source>
</evidence>
<organism evidence="4 5">
    <name type="scientific">Humidesulfovibrio mexicanus</name>
    <dbReference type="NCBI Taxonomy" id="147047"/>
    <lineage>
        <taxon>Bacteria</taxon>
        <taxon>Pseudomonadati</taxon>
        <taxon>Thermodesulfobacteriota</taxon>
        <taxon>Desulfovibrionia</taxon>
        <taxon>Desulfovibrionales</taxon>
        <taxon>Desulfovibrionaceae</taxon>
        <taxon>Humidesulfovibrio</taxon>
    </lineage>
</organism>
<evidence type="ECO:0000256" key="2">
    <source>
        <dbReference type="PROSITE-ProRule" id="PRU00169"/>
    </source>
</evidence>
<protein>
    <submittedName>
        <fullName evidence="4">Two-component system, chemotaxis family, response regulator CheY</fullName>
    </submittedName>
</protein>
<evidence type="ECO:0000259" key="3">
    <source>
        <dbReference type="PROSITE" id="PS50110"/>
    </source>
</evidence>
<reference evidence="4 5" key="1">
    <citation type="submission" date="2017-06" db="EMBL/GenBank/DDBJ databases">
        <authorList>
            <person name="Kim H.J."/>
            <person name="Triplett B.A."/>
        </authorList>
    </citation>
    <scope>NUCLEOTIDE SEQUENCE [LARGE SCALE GENOMIC DNA]</scope>
    <source>
        <strain evidence="4 5">DSM 13116</strain>
    </source>
</reference>
<accession>A0A239BG31</accession>
<dbReference type="OrthoDB" id="9790466at2"/>
<evidence type="ECO:0000313" key="4">
    <source>
        <dbReference type="EMBL" id="SNS06880.1"/>
    </source>
</evidence>
<dbReference type="PANTHER" id="PTHR43719:SF28">
    <property type="entry name" value="PEROXIDE STRESS-ACTIVATED HISTIDINE KINASE MAK1-RELATED"/>
    <property type="match status" value="1"/>
</dbReference>
<dbReference type="CDD" id="cd17546">
    <property type="entry name" value="REC_hyHK_CKI1_RcsC-like"/>
    <property type="match status" value="1"/>
</dbReference>
<gene>
    <name evidence="4" type="ORF">SAMN04488503_2553</name>
</gene>
<dbReference type="RefSeq" id="WP_089274763.1">
    <property type="nucleotide sequence ID" value="NZ_FZOC01000005.1"/>
</dbReference>
<dbReference type="GO" id="GO:0000160">
    <property type="term" value="P:phosphorelay signal transduction system"/>
    <property type="evidence" value="ECO:0007669"/>
    <property type="project" value="InterPro"/>
</dbReference>
<dbReference type="InterPro" id="IPR050956">
    <property type="entry name" value="2C_system_His_kinase"/>
</dbReference>
<feature type="domain" description="Response regulatory" evidence="3">
    <location>
        <begin position="2"/>
        <end position="127"/>
    </location>
</feature>
<dbReference type="PANTHER" id="PTHR43719">
    <property type="entry name" value="TWO-COMPONENT HISTIDINE KINASE"/>
    <property type="match status" value="1"/>
</dbReference>
<dbReference type="Proteomes" id="UP000198324">
    <property type="component" value="Unassembled WGS sequence"/>
</dbReference>
<proteinExistence type="predicted"/>
<dbReference type="AlphaFoldDB" id="A0A239BG31"/>
<dbReference type="SUPFAM" id="SSF52172">
    <property type="entry name" value="CheY-like"/>
    <property type="match status" value="1"/>
</dbReference>
<dbReference type="SMART" id="SM00448">
    <property type="entry name" value="REC"/>
    <property type="match status" value="1"/>
</dbReference>
<dbReference type="Pfam" id="PF00072">
    <property type="entry name" value="Response_reg"/>
    <property type="match status" value="1"/>
</dbReference>
<dbReference type="EMBL" id="FZOC01000005">
    <property type="protein sequence ID" value="SNS06880.1"/>
    <property type="molecule type" value="Genomic_DNA"/>
</dbReference>
<dbReference type="Gene3D" id="3.40.50.2300">
    <property type="match status" value="1"/>
</dbReference>
<dbReference type="PROSITE" id="PS50110">
    <property type="entry name" value="RESPONSE_REGULATORY"/>
    <property type="match status" value="1"/>
</dbReference>